<dbReference type="Proteomes" id="UP000074914">
    <property type="component" value="Chromosome"/>
</dbReference>
<keyword evidence="4" id="KW-1185">Reference proteome</keyword>
<reference evidence="3 4" key="1">
    <citation type="submission" date="2015-11" db="EMBL/GenBank/DDBJ databases">
        <title>Exploring the genomic traits of fungus-feeding bacterial genus Collimonas.</title>
        <authorList>
            <person name="Song C."/>
            <person name="Schmidt R."/>
            <person name="de Jager V."/>
            <person name="Krzyzanowska D."/>
            <person name="Jongedijk E."/>
            <person name="Cankar K."/>
            <person name="Beekwilder J."/>
            <person name="van Veen A."/>
            <person name="de Boer W."/>
            <person name="van Veen J.A."/>
            <person name="Garbeva P."/>
        </authorList>
    </citation>
    <scope>NUCLEOTIDE SEQUENCE [LARGE SCALE GENOMIC DNA]</scope>
    <source>
        <strain evidence="2 4">Ter291</strain>
        <strain evidence="1 3">Ter91</strain>
    </source>
</reference>
<dbReference type="AlphaFoldDB" id="A0A127QZA2"/>
<organism evidence="1 3">
    <name type="scientific">Collimonas pratensis</name>
    <dbReference type="NCBI Taxonomy" id="279113"/>
    <lineage>
        <taxon>Bacteria</taxon>
        <taxon>Pseudomonadati</taxon>
        <taxon>Pseudomonadota</taxon>
        <taxon>Betaproteobacteria</taxon>
        <taxon>Burkholderiales</taxon>
        <taxon>Oxalobacteraceae</taxon>
        <taxon>Collimonas</taxon>
    </lineage>
</organism>
<dbReference type="Proteomes" id="UP000074561">
    <property type="component" value="Chromosome"/>
</dbReference>
<dbReference type="PATRIC" id="fig|279113.10.peg.2767"/>
<dbReference type="EMBL" id="CP013234">
    <property type="protein sequence ID" value="AMP04931.1"/>
    <property type="molecule type" value="Genomic_DNA"/>
</dbReference>
<name>A0A127QZA2_9BURK</name>
<evidence type="ECO:0000313" key="4">
    <source>
        <dbReference type="Proteomes" id="UP000074914"/>
    </source>
</evidence>
<evidence type="ECO:0000313" key="3">
    <source>
        <dbReference type="Proteomes" id="UP000074561"/>
    </source>
</evidence>
<evidence type="ECO:0000313" key="1">
    <source>
        <dbReference type="EMBL" id="AMP04931.1"/>
    </source>
</evidence>
<dbReference type="KEGG" id="cpra:CPter91_2579"/>
<protein>
    <submittedName>
        <fullName evidence="1">Uncharacterized protein</fullName>
    </submittedName>
</protein>
<dbReference type="STRING" id="279113.CPter91_2579"/>
<dbReference type="EMBL" id="CP013236">
    <property type="protein sequence ID" value="AMP15022.1"/>
    <property type="molecule type" value="Genomic_DNA"/>
</dbReference>
<proteinExistence type="predicted"/>
<sequence length="38" mass="4299">MHNLDRRQGMARKTTPESGIAPIVRIAAIRQLSQQIKI</sequence>
<evidence type="ECO:0000313" key="2">
    <source>
        <dbReference type="EMBL" id="AMP15022.1"/>
    </source>
</evidence>
<gene>
    <name evidence="2" type="ORF">CPter291_2767</name>
    <name evidence="1" type="ORF">CPter91_2579</name>
</gene>
<accession>A0A127QZA2</accession>